<keyword evidence="3 4" id="KW-0687">Ribonucleoprotein</keyword>
<evidence type="ECO:0000256" key="4">
    <source>
        <dbReference type="HAMAP-Rule" id="MF_01363"/>
    </source>
</evidence>
<gene>
    <name evidence="4" type="primary">rplU</name>
    <name evidence="6" type="ORF">UX85_C0002G0011</name>
</gene>
<proteinExistence type="inferred from homology"/>
<dbReference type="EMBL" id="LCNT01000002">
    <property type="protein sequence ID" value="KKU61631.1"/>
    <property type="molecule type" value="Genomic_DNA"/>
</dbReference>
<keyword evidence="4 5" id="KW-0699">rRNA-binding</keyword>
<dbReference type="InterPro" id="IPR036164">
    <property type="entry name" value="bL21-like_sf"/>
</dbReference>
<comment type="similarity">
    <text evidence="1 4 5">Belongs to the bacterial ribosomal protein bL21 family.</text>
</comment>
<dbReference type="GO" id="GO:1990904">
    <property type="term" value="C:ribonucleoprotein complex"/>
    <property type="evidence" value="ECO:0007669"/>
    <property type="project" value="UniProtKB-KW"/>
</dbReference>
<dbReference type="GO" id="GO:0005737">
    <property type="term" value="C:cytoplasm"/>
    <property type="evidence" value="ECO:0007669"/>
    <property type="project" value="UniProtKB-ARBA"/>
</dbReference>
<dbReference type="InterPro" id="IPR028909">
    <property type="entry name" value="bL21-like"/>
</dbReference>
<evidence type="ECO:0000313" key="6">
    <source>
        <dbReference type="EMBL" id="KKU61631.1"/>
    </source>
</evidence>
<dbReference type="HAMAP" id="MF_01363">
    <property type="entry name" value="Ribosomal_bL21"/>
    <property type="match status" value="1"/>
</dbReference>
<name>A0A0G1RX14_9BACT</name>
<dbReference type="SUPFAM" id="SSF141091">
    <property type="entry name" value="L21p-like"/>
    <property type="match status" value="1"/>
</dbReference>
<evidence type="ECO:0000256" key="2">
    <source>
        <dbReference type="ARBA" id="ARBA00022980"/>
    </source>
</evidence>
<evidence type="ECO:0000256" key="1">
    <source>
        <dbReference type="ARBA" id="ARBA00008563"/>
    </source>
</evidence>
<dbReference type="GO" id="GO:0019843">
    <property type="term" value="F:rRNA binding"/>
    <property type="evidence" value="ECO:0007669"/>
    <property type="project" value="UniProtKB-UniRule"/>
</dbReference>
<comment type="function">
    <text evidence="4 5">This protein binds to 23S rRNA in the presence of protein L20.</text>
</comment>
<dbReference type="GO" id="GO:0006412">
    <property type="term" value="P:translation"/>
    <property type="evidence" value="ECO:0007669"/>
    <property type="project" value="UniProtKB-UniRule"/>
</dbReference>
<dbReference type="PANTHER" id="PTHR21349:SF0">
    <property type="entry name" value="LARGE RIBOSOMAL SUBUNIT PROTEIN BL21M"/>
    <property type="match status" value="1"/>
</dbReference>
<evidence type="ECO:0000256" key="3">
    <source>
        <dbReference type="ARBA" id="ARBA00023274"/>
    </source>
</evidence>
<dbReference type="AlphaFoldDB" id="A0A0G1RX14"/>
<keyword evidence="4 5" id="KW-0694">RNA-binding</keyword>
<dbReference type="Proteomes" id="UP000033860">
    <property type="component" value="Unassembled WGS sequence"/>
</dbReference>
<organism evidence="6 7">
    <name type="scientific">Candidatus Beckwithbacteria bacterium GW2011_GWB1_47_15</name>
    <dbReference type="NCBI Taxonomy" id="1618371"/>
    <lineage>
        <taxon>Bacteria</taxon>
        <taxon>Candidatus Beckwithiibacteriota</taxon>
    </lineage>
</organism>
<comment type="caution">
    <text evidence="6">The sequence shown here is derived from an EMBL/GenBank/DDBJ whole genome shotgun (WGS) entry which is preliminary data.</text>
</comment>
<dbReference type="PANTHER" id="PTHR21349">
    <property type="entry name" value="50S RIBOSOMAL PROTEIN L21"/>
    <property type="match status" value="1"/>
</dbReference>
<dbReference type="PATRIC" id="fig|1618371.3.peg.300"/>
<comment type="subunit">
    <text evidence="4">Part of the 50S ribosomal subunit. Contacts protein L20.</text>
</comment>
<dbReference type="InterPro" id="IPR001787">
    <property type="entry name" value="Ribosomal_bL21"/>
</dbReference>
<dbReference type="GO" id="GO:0003735">
    <property type="term" value="F:structural constituent of ribosome"/>
    <property type="evidence" value="ECO:0007669"/>
    <property type="project" value="InterPro"/>
</dbReference>
<evidence type="ECO:0000256" key="5">
    <source>
        <dbReference type="RuleBase" id="RU000562"/>
    </source>
</evidence>
<dbReference type="Pfam" id="PF00829">
    <property type="entry name" value="Ribosomal_L21p"/>
    <property type="match status" value="1"/>
</dbReference>
<keyword evidence="2 4" id="KW-0689">Ribosomal protein</keyword>
<evidence type="ECO:0000313" key="7">
    <source>
        <dbReference type="Proteomes" id="UP000033860"/>
    </source>
</evidence>
<sequence>MKYAVIVTGGKQYQVAEGETIKVEKLEGKPKKAVKFSDVLLVVSDKVRKIGTPKVAGASVTAEIVAQKKAKKIRVAKFRAKSRYRLVRGHRQNITELAIKKIT</sequence>
<dbReference type="NCBIfam" id="TIGR00061">
    <property type="entry name" value="L21"/>
    <property type="match status" value="1"/>
</dbReference>
<dbReference type="GO" id="GO:0005840">
    <property type="term" value="C:ribosome"/>
    <property type="evidence" value="ECO:0007669"/>
    <property type="project" value="UniProtKB-KW"/>
</dbReference>
<accession>A0A0G1RX14</accession>
<reference evidence="6 7" key="1">
    <citation type="journal article" date="2015" name="Nature">
        <title>rRNA introns, odd ribosomes, and small enigmatic genomes across a large radiation of phyla.</title>
        <authorList>
            <person name="Brown C.T."/>
            <person name="Hug L.A."/>
            <person name="Thomas B.C."/>
            <person name="Sharon I."/>
            <person name="Castelle C.J."/>
            <person name="Singh A."/>
            <person name="Wilkins M.J."/>
            <person name="Williams K.H."/>
            <person name="Banfield J.F."/>
        </authorList>
    </citation>
    <scope>NUCLEOTIDE SEQUENCE [LARGE SCALE GENOMIC DNA]</scope>
</reference>
<protein>
    <recommendedName>
        <fullName evidence="4">Large ribosomal subunit protein bL21</fullName>
    </recommendedName>
</protein>